<proteinExistence type="predicted"/>
<dbReference type="EMBL" id="OU015566">
    <property type="protein sequence ID" value="CAG5103118.1"/>
    <property type="molecule type" value="Genomic_DNA"/>
</dbReference>
<evidence type="ECO:0000256" key="1">
    <source>
        <dbReference type="SAM" id="Phobius"/>
    </source>
</evidence>
<keyword evidence="1" id="KW-0472">Membrane</keyword>
<sequence>MKVPKSIRFLTKKGKDKEEKELRKWNSNPDLKNEAVIDGNPKEENQGDIQAFKSDSYLLIKCSIFTYSIFNIAFGTIYDFLK</sequence>
<organism evidence="2 3">
    <name type="scientific">Oikopleura dioica</name>
    <name type="common">Tunicate</name>
    <dbReference type="NCBI Taxonomy" id="34765"/>
    <lineage>
        <taxon>Eukaryota</taxon>
        <taxon>Metazoa</taxon>
        <taxon>Chordata</taxon>
        <taxon>Tunicata</taxon>
        <taxon>Appendicularia</taxon>
        <taxon>Copelata</taxon>
        <taxon>Oikopleuridae</taxon>
        <taxon>Oikopleura</taxon>
    </lineage>
</organism>
<protein>
    <submittedName>
        <fullName evidence="2">Oidioi.mRNA.OKI2018_I69.chr1.g624.t1.cds</fullName>
    </submittedName>
</protein>
<dbReference type="Proteomes" id="UP001158576">
    <property type="component" value="Chromosome 1"/>
</dbReference>
<name>A0ABN7SRP7_OIKDI</name>
<feature type="transmembrane region" description="Helical" evidence="1">
    <location>
        <begin position="58"/>
        <end position="78"/>
    </location>
</feature>
<evidence type="ECO:0000313" key="3">
    <source>
        <dbReference type="Proteomes" id="UP001158576"/>
    </source>
</evidence>
<evidence type="ECO:0000313" key="2">
    <source>
        <dbReference type="EMBL" id="CAG5103118.1"/>
    </source>
</evidence>
<keyword evidence="1" id="KW-1133">Transmembrane helix</keyword>
<keyword evidence="3" id="KW-1185">Reference proteome</keyword>
<reference evidence="2 3" key="1">
    <citation type="submission" date="2021-04" db="EMBL/GenBank/DDBJ databases">
        <authorList>
            <person name="Bliznina A."/>
        </authorList>
    </citation>
    <scope>NUCLEOTIDE SEQUENCE [LARGE SCALE GENOMIC DNA]</scope>
</reference>
<accession>A0ABN7SRP7</accession>
<keyword evidence="1" id="KW-0812">Transmembrane</keyword>
<gene>
    <name evidence="2" type="ORF">OKIOD_LOCUS9389</name>
</gene>